<feature type="region of interest" description="Disordered" evidence="1">
    <location>
        <begin position="93"/>
        <end position="112"/>
    </location>
</feature>
<gene>
    <name evidence="2" type="ORF">PPACK8108_LOCUS23053</name>
</gene>
<evidence type="ECO:0000313" key="3">
    <source>
        <dbReference type="Proteomes" id="UP001153365"/>
    </source>
</evidence>
<feature type="compositionally biased region" description="Polar residues" evidence="1">
    <location>
        <begin position="211"/>
        <end position="226"/>
    </location>
</feature>
<feature type="region of interest" description="Disordered" evidence="1">
    <location>
        <begin position="273"/>
        <end position="295"/>
    </location>
</feature>
<feature type="region of interest" description="Disordered" evidence="1">
    <location>
        <begin position="186"/>
        <end position="227"/>
    </location>
</feature>
<feature type="region of interest" description="Disordered" evidence="1">
    <location>
        <begin position="128"/>
        <end position="154"/>
    </location>
</feature>
<accession>A0AAV0BM56</accession>
<name>A0AAV0BM56_PHAPC</name>
<dbReference type="AlphaFoldDB" id="A0AAV0BM56"/>
<sequence>MIPERGFQINQSLKDWKEPRTLLEGVEIINGNWSRRRKKKKKKTARGASTTMRKSLSSPDEDRGAIQEDDEEEEEKNDKRCWYRDQTSREAAKNPAEILVTDDSSNQHSRKNERLICLDQKGAEGDLYNHKHNEEEEEEDIKGGQKEEGERFRFGQPIHDSSRRMLCLSWFEILMVVAVPALVASAGSGGRGSATPEAAAHPSPKREPERTNTPARTETPKPTSSCLGDGYRTRVIAEFDDMPYIWPLHWHGLLRLDNDKRVGVVNSHQCSTDHTEGGLLSQPSHPGKNTLPRFGPRAKPEVQGILSKARGNKVVLEADTLMLSMTGQIGKLKIEESASGDWWDEDLRSLKGILGKRRAHKTHKPIDATKRRGKMGGSAKANSIVYGDGRRWGERIQRQYKEGFKGLEQDKDSTRITGKKSRGYRIKGAENSVVRIKNNKREALV</sequence>
<evidence type="ECO:0000313" key="2">
    <source>
        <dbReference type="EMBL" id="CAH7688137.1"/>
    </source>
</evidence>
<feature type="compositionally biased region" description="Basic and acidic residues" evidence="1">
    <location>
        <begin position="141"/>
        <end position="153"/>
    </location>
</feature>
<evidence type="ECO:0000256" key="1">
    <source>
        <dbReference type="SAM" id="MobiDB-lite"/>
    </source>
</evidence>
<keyword evidence="3" id="KW-1185">Reference proteome</keyword>
<dbReference type="Proteomes" id="UP001153365">
    <property type="component" value="Unassembled WGS sequence"/>
</dbReference>
<organism evidence="2 3">
    <name type="scientific">Phakopsora pachyrhizi</name>
    <name type="common">Asian soybean rust disease fungus</name>
    <dbReference type="NCBI Taxonomy" id="170000"/>
    <lineage>
        <taxon>Eukaryota</taxon>
        <taxon>Fungi</taxon>
        <taxon>Dikarya</taxon>
        <taxon>Basidiomycota</taxon>
        <taxon>Pucciniomycotina</taxon>
        <taxon>Pucciniomycetes</taxon>
        <taxon>Pucciniales</taxon>
        <taxon>Phakopsoraceae</taxon>
        <taxon>Phakopsora</taxon>
    </lineage>
</organism>
<dbReference type="EMBL" id="CALTRL010005957">
    <property type="protein sequence ID" value="CAH7688137.1"/>
    <property type="molecule type" value="Genomic_DNA"/>
</dbReference>
<feature type="compositionally biased region" description="Basic and acidic residues" evidence="1">
    <location>
        <begin position="76"/>
        <end position="88"/>
    </location>
</feature>
<feature type="compositionally biased region" description="Polar residues" evidence="1">
    <location>
        <begin position="47"/>
        <end position="58"/>
    </location>
</feature>
<reference evidence="2" key="1">
    <citation type="submission" date="2022-06" db="EMBL/GenBank/DDBJ databases">
        <authorList>
            <consortium name="SYNGENTA / RWTH Aachen University"/>
        </authorList>
    </citation>
    <scope>NUCLEOTIDE SEQUENCE</scope>
</reference>
<proteinExistence type="predicted"/>
<comment type="caution">
    <text evidence="2">The sequence shown here is derived from an EMBL/GenBank/DDBJ whole genome shotgun (WGS) entry which is preliminary data.</text>
</comment>
<feature type="region of interest" description="Disordered" evidence="1">
    <location>
        <begin position="33"/>
        <end position="88"/>
    </location>
</feature>
<protein>
    <submittedName>
        <fullName evidence="2">Uncharacterized protein</fullName>
    </submittedName>
</protein>
<feature type="compositionally biased region" description="Basic residues" evidence="1">
    <location>
        <begin position="34"/>
        <end position="45"/>
    </location>
</feature>